<dbReference type="EMBL" id="KY994101">
    <property type="protein sequence ID" value="ARW57282.1"/>
    <property type="molecule type" value="Genomic_DNA"/>
</dbReference>
<accession>A0A218L3R8</accession>
<name>A0A218L3R8_9CAUD</name>
<evidence type="ECO:0000313" key="2">
    <source>
        <dbReference type="Proteomes" id="UP000222849"/>
    </source>
</evidence>
<keyword evidence="2" id="KW-1185">Reference proteome</keyword>
<evidence type="ECO:0000313" key="1">
    <source>
        <dbReference type="EMBL" id="ARW57282.1"/>
    </source>
</evidence>
<protein>
    <submittedName>
        <fullName evidence="1">Uncharacterized protein</fullName>
    </submittedName>
</protein>
<reference evidence="1 2" key="1">
    <citation type="submission" date="2017-04" db="EMBL/GenBank/DDBJ databases">
        <title>Isolation, Characterization of a novel bacteriophage and potential to disrupt Pseudomonas aeruginosa biofilms in vitro.</title>
        <authorList>
            <person name="Qu K."/>
            <person name="Xu Y."/>
            <person name="Wang L."/>
            <person name="Li X."/>
        </authorList>
    </citation>
    <scope>NUCLEOTIDE SEQUENCE [LARGE SCALE GENOMIC DNA]</scope>
</reference>
<proteinExistence type="predicted"/>
<sequence>MGIWMEVRCEDRSEEWSEGHGYFPHRCCSHENEGPMGEAPETREGVINTYRHLEEEARSLGWVRFRHGWVCPYCKNLRPKV</sequence>
<organism evidence="1 2">
    <name type="scientific">Pseudomonas phage vB_PaeM_G1</name>
    <dbReference type="NCBI Taxonomy" id="1983539"/>
    <lineage>
        <taxon>Viruses</taxon>
        <taxon>Duplodnaviria</taxon>
        <taxon>Heunggongvirae</taxon>
        <taxon>Uroviricota</taxon>
        <taxon>Caudoviricetes</taxon>
        <taxon>Vandenendeviridae</taxon>
        <taxon>Nankokuvirus</taxon>
        <taxon>Nankokuvirus G1</taxon>
    </lineage>
</organism>
<gene>
    <name evidence="1" type="ORF">vBPaeMG1_015</name>
</gene>
<dbReference type="Proteomes" id="UP000222849">
    <property type="component" value="Segment"/>
</dbReference>